<dbReference type="PANTHER" id="PTHR45658">
    <property type="entry name" value="GATA TRANSCRIPTION FACTOR"/>
    <property type="match status" value="1"/>
</dbReference>
<evidence type="ECO:0000259" key="6">
    <source>
        <dbReference type="PROSITE" id="PS50114"/>
    </source>
</evidence>
<dbReference type="Gene3D" id="3.30.50.10">
    <property type="entry name" value="Erythroid Transcription Factor GATA-1, subunit A"/>
    <property type="match status" value="1"/>
</dbReference>
<dbReference type="InterPro" id="IPR000679">
    <property type="entry name" value="Znf_GATA"/>
</dbReference>
<dbReference type="SMART" id="SM00401">
    <property type="entry name" value="ZnF_GATA"/>
    <property type="match status" value="1"/>
</dbReference>
<evidence type="ECO:0000313" key="8">
    <source>
        <dbReference type="Proteomes" id="UP000789405"/>
    </source>
</evidence>
<reference evidence="7" key="1">
    <citation type="submission" date="2021-06" db="EMBL/GenBank/DDBJ databases">
        <authorList>
            <person name="Kallberg Y."/>
            <person name="Tangrot J."/>
            <person name="Rosling A."/>
        </authorList>
    </citation>
    <scope>NUCLEOTIDE SEQUENCE</scope>
    <source>
        <strain evidence="7">MA453B</strain>
    </source>
</reference>
<accession>A0A9N8ZGF2</accession>
<dbReference type="InterPro" id="IPR013088">
    <property type="entry name" value="Znf_NHR/GATA"/>
</dbReference>
<keyword evidence="8" id="KW-1185">Reference proteome</keyword>
<proteinExistence type="predicted"/>
<name>A0A9N8ZGF2_9GLOM</name>
<dbReference type="GO" id="GO:0008270">
    <property type="term" value="F:zinc ion binding"/>
    <property type="evidence" value="ECO:0007669"/>
    <property type="project" value="UniProtKB-KW"/>
</dbReference>
<feature type="domain" description="GATA-type" evidence="6">
    <location>
        <begin position="389"/>
        <end position="422"/>
    </location>
</feature>
<feature type="region of interest" description="Disordered" evidence="5">
    <location>
        <begin position="205"/>
        <end position="230"/>
    </location>
</feature>
<evidence type="ECO:0000256" key="4">
    <source>
        <dbReference type="PROSITE-ProRule" id="PRU00094"/>
    </source>
</evidence>
<keyword evidence="1" id="KW-0479">Metal-binding</keyword>
<dbReference type="AlphaFoldDB" id="A0A9N8ZGF2"/>
<dbReference type="PROSITE" id="PS50114">
    <property type="entry name" value="GATA_ZN_FINGER_2"/>
    <property type="match status" value="1"/>
</dbReference>
<organism evidence="7 8">
    <name type="scientific">Dentiscutata erythropus</name>
    <dbReference type="NCBI Taxonomy" id="1348616"/>
    <lineage>
        <taxon>Eukaryota</taxon>
        <taxon>Fungi</taxon>
        <taxon>Fungi incertae sedis</taxon>
        <taxon>Mucoromycota</taxon>
        <taxon>Glomeromycotina</taxon>
        <taxon>Glomeromycetes</taxon>
        <taxon>Diversisporales</taxon>
        <taxon>Gigasporaceae</taxon>
        <taxon>Dentiscutata</taxon>
    </lineage>
</organism>
<comment type="caution">
    <text evidence="7">The sequence shown here is derived from an EMBL/GenBank/DDBJ whole genome shotgun (WGS) entry which is preliminary data.</text>
</comment>
<keyword evidence="3" id="KW-0862">Zinc</keyword>
<dbReference type="InterPro" id="IPR051140">
    <property type="entry name" value="GATA_TF"/>
</dbReference>
<dbReference type="GO" id="GO:0006355">
    <property type="term" value="P:regulation of DNA-templated transcription"/>
    <property type="evidence" value="ECO:0007669"/>
    <property type="project" value="InterPro"/>
</dbReference>
<protein>
    <submittedName>
        <fullName evidence="7">27689_t:CDS:1</fullName>
    </submittedName>
</protein>
<evidence type="ECO:0000256" key="3">
    <source>
        <dbReference type="ARBA" id="ARBA00022833"/>
    </source>
</evidence>
<evidence type="ECO:0000256" key="2">
    <source>
        <dbReference type="ARBA" id="ARBA00022771"/>
    </source>
</evidence>
<dbReference type="OrthoDB" id="2162994at2759"/>
<dbReference type="Pfam" id="PF00320">
    <property type="entry name" value="GATA"/>
    <property type="match status" value="1"/>
</dbReference>
<dbReference type="SUPFAM" id="SSF57716">
    <property type="entry name" value="Glucocorticoid receptor-like (DNA-binding domain)"/>
    <property type="match status" value="1"/>
</dbReference>
<feature type="compositionally biased region" description="Polar residues" evidence="5">
    <location>
        <begin position="219"/>
        <end position="230"/>
    </location>
</feature>
<sequence length="481" mass="53083">MDVSSICSFPPFGNEAIHSSASLTRTDALTRTSCSDSDNSKSVLPPISSILCPLTQSVPMKTSLSHHDDSSMTMPPPYLQSSTSKHHPINSESRLEHHASSVSSPSIVNRASASLDNLSRGQPSQQQHTHCLRTSHSTSPSPGHNSPVVHSLLNVRSSESSSSPSQQISVQSKSETVDHPHENNIHLQHSQPCNPSAWENQHTSLISNGYRSPPIPLRPQSQISSSNPTNVVANDELKQSPAQKPSSIQYGTSSFPSEYHHYRASFEKDVYQSVSLNSEKTSVDLKKIIDHCSLIGQFAAQYSDMRNQSGNRSLNWPSTIPNEPASIPTEAHVTEMINKAFEVLYVLNALKDETVNRRGPSEIELIRNKRTTSGVAPTRPKYRKRTKRPAPPGRCHSCNIQETPEWRRGPDGARTLCNACGLPQTAMQEQQQRALRALQTHPYVPQHMLAYSSKITPFPGFPTHMMTHGQLLTSTTHITEK</sequence>
<feature type="region of interest" description="Disordered" evidence="5">
    <location>
        <begin position="61"/>
        <end position="178"/>
    </location>
</feature>
<evidence type="ECO:0000256" key="1">
    <source>
        <dbReference type="ARBA" id="ARBA00022723"/>
    </source>
</evidence>
<keyword evidence="2 4" id="KW-0863">Zinc-finger</keyword>
<feature type="region of interest" description="Disordered" evidence="5">
    <location>
        <begin position="372"/>
        <end position="394"/>
    </location>
</feature>
<dbReference type="EMBL" id="CAJVPY010000838">
    <property type="protein sequence ID" value="CAG8494483.1"/>
    <property type="molecule type" value="Genomic_DNA"/>
</dbReference>
<dbReference type="CDD" id="cd00202">
    <property type="entry name" value="ZnF_GATA"/>
    <property type="match status" value="1"/>
</dbReference>
<gene>
    <name evidence="7" type="ORF">DERYTH_LOCUS2581</name>
</gene>
<dbReference type="PROSITE" id="PS00344">
    <property type="entry name" value="GATA_ZN_FINGER_1"/>
    <property type="match status" value="1"/>
</dbReference>
<dbReference type="Proteomes" id="UP000789405">
    <property type="component" value="Unassembled WGS sequence"/>
</dbReference>
<dbReference type="GO" id="GO:0043565">
    <property type="term" value="F:sequence-specific DNA binding"/>
    <property type="evidence" value="ECO:0007669"/>
    <property type="project" value="InterPro"/>
</dbReference>
<feature type="compositionally biased region" description="Low complexity" evidence="5">
    <location>
        <begin position="157"/>
        <end position="174"/>
    </location>
</feature>
<feature type="compositionally biased region" description="Polar residues" evidence="5">
    <location>
        <begin position="100"/>
        <end position="144"/>
    </location>
</feature>
<evidence type="ECO:0000313" key="7">
    <source>
        <dbReference type="EMBL" id="CAG8494483.1"/>
    </source>
</evidence>
<evidence type="ECO:0000256" key="5">
    <source>
        <dbReference type="SAM" id="MobiDB-lite"/>
    </source>
</evidence>